<keyword evidence="2" id="KW-1185">Reference proteome</keyword>
<evidence type="ECO:0000313" key="1">
    <source>
        <dbReference type="EMBL" id="VDP48955.1"/>
    </source>
</evidence>
<dbReference type="EMBL" id="UZAL01029554">
    <property type="protein sequence ID" value="VDP48955.1"/>
    <property type="molecule type" value="Genomic_DNA"/>
</dbReference>
<protein>
    <submittedName>
        <fullName evidence="1">Uncharacterized protein</fullName>
    </submittedName>
</protein>
<accession>A0A183P4H7</accession>
<evidence type="ECO:0000313" key="2">
    <source>
        <dbReference type="Proteomes" id="UP000269396"/>
    </source>
</evidence>
<gene>
    <name evidence="1" type="ORF">SMTD_LOCUS9263</name>
</gene>
<reference evidence="1 2" key="1">
    <citation type="submission" date="2018-11" db="EMBL/GenBank/DDBJ databases">
        <authorList>
            <consortium name="Pathogen Informatics"/>
        </authorList>
    </citation>
    <scope>NUCLEOTIDE SEQUENCE [LARGE SCALE GENOMIC DNA]</scope>
    <source>
        <strain>Denwood</strain>
        <strain evidence="2">Zambia</strain>
    </source>
</reference>
<sequence length="165" mass="18688">MCPRTTPPPSQTESQKLPAYEVGCPVFAGDCRANHGPWIESRVAKLCTRFHALDQALKEETTKEDNWKRIKQALTSTGQNGPGRGKHRHKKFISMETLNKIQERRNKKTAIKNSRTRTEEIKAQAKYPGANKQVKSSISVDKQQYVEALTATATNCNKREYETTI</sequence>
<dbReference type="AlphaFoldDB" id="A0A183P4H7"/>
<dbReference type="Proteomes" id="UP000269396">
    <property type="component" value="Unassembled WGS sequence"/>
</dbReference>
<proteinExistence type="predicted"/>
<organism evidence="1 2">
    <name type="scientific">Schistosoma mattheei</name>
    <dbReference type="NCBI Taxonomy" id="31246"/>
    <lineage>
        <taxon>Eukaryota</taxon>
        <taxon>Metazoa</taxon>
        <taxon>Spiralia</taxon>
        <taxon>Lophotrochozoa</taxon>
        <taxon>Platyhelminthes</taxon>
        <taxon>Trematoda</taxon>
        <taxon>Digenea</taxon>
        <taxon>Strigeidida</taxon>
        <taxon>Schistosomatoidea</taxon>
        <taxon>Schistosomatidae</taxon>
        <taxon>Schistosoma</taxon>
    </lineage>
</organism>
<name>A0A183P4H7_9TREM</name>